<proteinExistence type="predicted"/>
<evidence type="ECO:0000313" key="2">
    <source>
        <dbReference type="Proteomes" id="UP000184499"/>
    </source>
</evidence>
<dbReference type="RefSeq" id="XP_067479986.1">
    <property type="nucleotide sequence ID" value="XM_067627340.1"/>
</dbReference>
<accession>A0A1L9UM21</accession>
<dbReference type="GeneID" id="93579828"/>
<gene>
    <name evidence="1" type="ORF">ASPBRDRAFT_551038</name>
</gene>
<reference evidence="2" key="1">
    <citation type="journal article" date="2017" name="Genome Biol.">
        <title>Comparative genomics reveals high biological diversity and specific adaptations in the industrially and medically important fungal genus Aspergillus.</title>
        <authorList>
            <person name="de Vries R.P."/>
            <person name="Riley R."/>
            <person name="Wiebenga A."/>
            <person name="Aguilar-Osorio G."/>
            <person name="Amillis S."/>
            <person name="Uchima C.A."/>
            <person name="Anderluh G."/>
            <person name="Asadollahi M."/>
            <person name="Askin M."/>
            <person name="Barry K."/>
            <person name="Battaglia E."/>
            <person name="Bayram O."/>
            <person name="Benocci T."/>
            <person name="Braus-Stromeyer S.A."/>
            <person name="Caldana C."/>
            <person name="Canovas D."/>
            <person name="Cerqueira G.C."/>
            <person name="Chen F."/>
            <person name="Chen W."/>
            <person name="Choi C."/>
            <person name="Clum A."/>
            <person name="Dos Santos R.A."/>
            <person name="Damasio A.R."/>
            <person name="Diallinas G."/>
            <person name="Emri T."/>
            <person name="Fekete E."/>
            <person name="Flipphi M."/>
            <person name="Freyberg S."/>
            <person name="Gallo A."/>
            <person name="Gournas C."/>
            <person name="Habgood R."/>
            <person name="Hainaut M."/>
            <person name="Harispe M.L."/>
            <person name="Henrissat B."/>
            <person name="Hilden K.S."/>
            <person name="Hope R."/>
            <person name="Hossain A."/>
            <person name="Karabika E."/>
            <person name="Karaffa L."/>
            <person name="Karanyi Z."/>
            <person name="Krasevec N."/>
            <person name="Kuo A."/>
            <person name="Kusch H."/>
            <person name="LaButti K."/>
            <person name="Lagendijk E.L."/>
            <person name="Lapidus A."/>
            <person name="Levasseur A."/>
            <person name="Lindquist E."/>
            <person name="Lipzen A."/>
            <person name="Logrieco A.F."/>
            <person name="MacCabe A."/>
            <person name="Maekelae M.R."/>
            <person name="Malavazi I."/>
            <person name="Melin P."/>
            <person name="Meyer V."/>
            <person name="Mielnichuk N."/>
            <person name="Miskei M."/>
            <person name="Molnar A.P."/>
            <person name="Mule G."/>
            <person name="Ngan C.Y."/>
            <person name="Orejas M."/>
            <person name="Orosz E."/>
            <person name="Ouedraogo J.P."/>
            <person name="Overkamp K.M."/>
            <person name="Park H.-S."/>
            <person name="Perrone G."/>
            <person name="Piumi F."/>
            <person name="Punt P.J."/>
            <person name="Ram A.F."/>
            <person name="Ramon A."/>
            <person name="Rauscher S."/>
            <person name="Record E."/>
            <person name="Riano-Pachon D.M."/>
            <person name="Robert V."/>
            <person name="Roehrig J."/>
            <person name="Ruller R."/>
            <person name="Salamov A."/>
            <person name="Salih N.S."/>
            <person name="Samson R.A."/>
            <person name="Sandor E."/>
            <person name="Sanguinetti M."/>
            <person name="Schuetze T."/>
            <person name="Sepcic K."/>
            <person name="Shelest E."/>
            <person name="Sherlock G."/>
            <person name="Sophianopoulou V."/>
            <person name="Squina F.M."/>
            <person name="Sun H."/>
            <person name="Susca A."/>
            <person name="Todd R.B."/>
            <person name="Tsang A."/>
            <person name="Unkles S.E."/>
            <person name="van de Wiele N."/>
            <person name="van Rossen-Uffink D."/>
            <person name="Oliveira J.V."/>
            <person name="Vesth T.C."/>
            <person name="Visser J."/>
            <person name="Yu J.-H."/>
            <person name="Zhou M."/>
            <person name="Andersen M.R."/>
            <person name="Archer D.B."/>
            <person name="Baker S.E."/>
            <person name="Benoit I."/>
            <person name="Brakhage A.A."/>
            <person name="Braus G.H."/>
            <person name="Fischer R."/>
            <person name="Frisvad J.C."/>
            <person name="Goldman G.H."/>
            <person name="Houbraken J."/>
            <person name="Oakley B."/>
            <person name="Pocsi I."/>
            <person name="Scazzocchio C."/>
            <person name="Seiboth B."/>
            <person name="vanKuyk P.A."/>
            <person name="Wortman J."/>
            <person name="Dyer P.S."/>
            <person name="Grigoriev I.V."/>
        </authorList>
    </citation>
    <scope>NUCLEOTIDE SEQUENCE [LARGE SCALE GENOMIC DNA]</scope>
    <source>
        <strain evidence="2">CBS 101740 / IMI 381727 / IBT 21946</strain>
    </source>
</reference>
<keyword evidence="2" id="KW-1185">Reference proteome</keyword>
<organism evidence="1 2">
    <name type="scientific">Aspergillus brasiliensis (strain CBS 101740 / IMI 381727 / IBT 21946)</name>
    <dbReference type="NCBI Taxonomy" id="767769"/>
    <lineage>
        <taxon>Eukaryota</taxon>
        <taxon>Fungi</taxon>
        <taxon>Dikarya</taxon>
        <taxon>Ascomycota</taxon>
        <taxon>Pezizomycotina</taxon>
        <taxon>Eurotiomycetes</taxon>
        <taxon>Eurotiomycetidae</taxon>
        <taxon>Eurotiales</taxon>
        <taxon>Aspergillaceae</taxon>
        <taxon>Aspergillus</taxon>
        <taxon>Aspergillus subgen. Circumdati</taxon>
    </lineage>
</organism>
<evidence type="ECO:0000313" key="1">
    <source>
        <dbReference type="EMBL" id="OJJ72738.1"/>
    </source>
</evidence>
<dbReference type="AlphaFoldDB" id="A0A1L9UM21"/>
<dbReference type="EMBL" id="KV878683">
    <property type="protein sequence ID" value="OJJ72738.1"/>
    <property type="molecule type" value="Genomic_DNA"/>
</dbReference>
<dbReference type="Proteomes" id="UP000184499">
    <property type="component" value="Unassembled WGS sequence"/>
</dbReference>
<name>A0A1L9UM21_ASPBC</name>
<sequence>MNGLSTSPAGVCSLWVTRLSHCSGSNDKDASLVGGDQPGNEWNSPMALCCPCGGSVEVIHDLYLWIWTLSLGYKFTPLWDFPSLISLLSFLSSIFLPPHSLSFIHLSYSISSL</sequence>
<protein>
    <submittedName>
        <fullName evidence="1">Uncharacterized protein</fullName>
    </submittedName>
</protein>
<dbReference type="VEuPathDB" id="FungiDB:ASPBRDRAFT_551038"/>